<comment type="caution">
    <text evidence="2">The sequence shown here is derived from an EMBL/GenBank/DDBJ whole genome shotgun (WGS) entry which is preliminary data.</text>
</comment>
<evidence type="ECO:0008006" key="4">
    <source>
        <dbReference type="Google" id="ProtNLM"/>
    </source>
</evidence>
<feature type="region of interest" description="Disordered" evidence="1">
    <location>
        <begin position="34"/>
        <end position="85"/>
    </location>
</feature>
<proteinExistence type="predicted"/>
<protein>
    <recommendedName>
        <fullName evidence="4">Dihydrofolate reductase</fullName>
    </recommendedName>
</protein>
<feature type="compositionally biased region" description="Low complexity" evidence="1">
    <location>
        <begin position="39"/>
        <end position="65"/>
    </location>
</feature>
<dbReference type="AlphaFoldDB" id="A0A7X5VC04"/>
<evidence type="ECO:0000313" key="2">
    <source>
        <dbReference type="EMBL" id="NIK58440.1"/>
    </source>
</evidence>
<evidence type="ECO:0000313" key="3">
    <source>
        <dbReference type="Proteomes" id="UP000555407"/>
    </source>
</evidence>
<gene>
    <name evidence="2" type="ORF">BJY22_004157</name>
</gene>
<keyword evidence="3" id="KW-1185">Reference proteome</keyword>
<evidence type="ECO:0000256" key="1">
    <source>
        <dbReference type="SAM" id="MobiDB-lite"/>
    </source>
</evidence>
<name>A0A7X5VC04_9ACTN</name>
<dbReference type="EMBL" id="JAASRO010000001">
    <property type="protein sequence ID" value="NIK58440.1"/>
    <property type="molecule type" value="Genomic_DNA"/>
</dbReference>
<organism evidence="2 3">
    <name type="scientific">Kribbella shirazensis</name>
    <dbReference type="NCBI Taxonomy" id="1105143"/>
    <lineage>
        <taxon>Bacteria</taxon>
        <taxon>Bacillati</taxon>
        <taxon>Actinomycetota</taxon>
        <taxon>Actinomycetes</taxon>
        <taxon>Propionibacteriales</taxon>
        <taxon>Kribbellaceae</taxon>
        <taxon>Kribbella</taxon>
    </lineage>
</organism>
<dbReference type="RefSeq" id="WP_202892663.1">
    <property type="nucleotide sequence ID" value="NZ_JAASRO010000001.1"/>
</dbReference>
<dbReference type="Gene3D" id="3.40.430.10">
    <property type="entry name" value="Dihydrofolate Reductase, subunit A"/>
    <property type="match status" value="1"/>
</dbReference>
<dbReference type="InterPro" id="IPR024072">
    <property type="entry name" value="DHFR-like_dom_sf"/>
</dbReference>
<dbReference type="Proteomes" id="UP000555407">
    <property type="component" value="Unassembled WGS sequence"/>
</dbReference>
<reference evidence="2 3" key="1">
    <citation type="submission" date="2020-03" db="EMBL/GenBank/DDBJ databases">
        <title>Sequencing the genomes of 1000 actinobacteria strains.</title>
        <authorList>
            <person name="Klenk H.-P."/>
        </authorList>
    </citation>
    <scope>NUCLEOTIDE SEQUENCE [LARGE SCALE GENOMIC DNA]</scope>
    <source>
        <strain evidence="2 3">DSM 45490</strain>
    </source>
</reference>
<accession>A0A7X5VC04</accession>
<sequence>MTTGLPDTEPQTAAGKVLWHFTMSLDGFVAGPNHSMGWTTPAARPSTSTSSTATSPPTRSTSAAAQREPAGTRSRNSGARVGFGEEGQFGVVEGSAHVTIWNEAEHEVLDASVKEIYPEGMPDTDLGRQQTTQLVHQPLNRRGSARFCGPACNSERRRS</sequence>